<dbReference type="Proteomes" id="UP000186104">
    <property type="component" value="Chromosome"/>
</dbReference>
<evidence type="ECO:0000259" key="1">
    <source>
        <dbReference type="Pfam" id="PF02811"/>
    </source>
</evidence>
<dbReference type="Gene3D" id="3.20.20.140">
    <property type="entry name" value="Metal-dependent hydrolases"/>
    <property type="match status" value="1"/>
</dbReference>
<accession>A0A173LJG2</accession>
<dbReference type="GO" id="GO:0003824">
    <property type="term" value="F:catalytic activity"/>
    <property type="evidence" value="ECO:0007669"/>
    <property type="project" value="InterPro"/>
</dbReference>
<dbReference type="EMBL" id="CP015961">
    <property type="protein sequence ID" value="ANI90862.1"/>
    <property type="molecule type" value="Genomic_DNA"/>
</dbReference>
<feature type="domain" description="PHP" evidence="1">
    <location>
        <begin position="2"/>
        <end position="184"/>
    </location>
</feature>
<reference evidence="2 3" key="1">
    <citation type="submission" date="2016-06" db="EMBL/GenBank/DDBJ databases">
        <title>Complete genome sequence of a saline-alkali tolerant type strain Dietzia timorensis ID05-A0528T.</title>
        <authorList>
            <person name="Wu X."/>
        </authorList>
    </citation>
    <scope>NUCLEOTIDE SEQUENCE [LARGE SCALE GENOMIC DNA]</scope>
    <source>
        <strain evidence="2 3">ID05-A0528</strain>
    </source>
</reference>
<protein>
    <submittedName>
        <fullName evidence="2">Putative histidinol-phosphatase</fullName>
    </submittedName>
</protein>
<dbReference type="InterPro" id="IPR004013">
    <property type="entry name" value="PHP_dom"/>
</dbReference>
<sequence>MVVFTEHLDLPGSWRAEPCDMMDHQQGFLTEAGIVDFEPFDVAGYFDDIAGMRAQFPAIEILTGAEVGQPHLHEHEFAAIVDLTEMDLVLGSLHTVQLAGVRAEPRTLYREFSPDVVLSCYLQQLDEMVESSSLFETLAHVDYAVRSWPADTAGPFDPYAFEDEFRTVFRTLAQSDRTLELNTHRLWPWIPRWWAEEGGKRVRFGSDAHTPHDLAAHFYEAVDMAEHFGFHPGTTPGDAWHKR</sequence>
<dbReference type="AlphaFoldDB" id="A0A173LJG2"/>
<dbReference type="InterPro" id="IPR016195">
    <property type="entry name" value="Pol/histidinol_Pase-like"/>
</dbReference>
<proteinExistence type="predicted"/>
<dbReference type="SUPFAM" id="SSF89550">
    <property type="entry name" value="PHP domain-like"/>
    <property type="match status" value="1"/>
</dbReference>
<dbReference type="STRING" id="499555.BJL86_0051"/>
<dbReference type="KEGG" id="dtm:BJL86_0051"/>
<evidence type="ECO:0000313" key="2">
    <source>
        <dbReference type="EMBL" id="ANI90862.1"/>
    </source>
</evidence>
<gene>
    <name evidence="2" type="ORF">BJL86_0051</name>
</gene>
<dbReference type="Pfam" id="PF02811">
    <property type="entry name" value="PHP"/>
    <property type="match status" value="1"/>
</dbReference>
<keyword evidence="3" id="KW-1185">Reference proteome</keyword>
<name>A0A173LJG2_9ACTN</name>
<organism evidence="2 3">
    <name type="scientific">Dietzia timorensis</name>
    <dbReference type="NCBI Taxonomy" id="499555"/>
    <lineage>
        <taxon>Bacteria</taxon>
        <taxon>Bacillati</taxon>
        <taxon>Actinomycetota</taxon>
        <taxon>Actinomycetes</taxon>
        <taxon>Mycobacteriales</taxon>
        <taxon>Dietziaceae</taxon>
        <taxon>Dietzia</taxon>
    </lineage>
</organism>
<evidence type="ECO:0000313" key="3">
    <source>
        <dbReference type="Proteomes" id="UP000186104"/>
    </source>
</evidence>